<dbReference type="AlphaFoldDB" id="A0A654F6T2"/>
<keyword evidence="3" id="KW-0813">Transport</keyword>
<evidence type="ECO:0000313" key="8">
    <source>
        <dbReference type="EMBL" id="VYS56850.1"/>
    </source>
</evidence>
<dbReference type="EMBL" id="CACRSJ010000106">
    <property type="protein sequence ID" value="VYS56850.1"/>
    <property type="molecule type" value="Genomic_DNA"/>
</dbReference>
<keyword evidence="5 7" id="KW-1133">Transmembrane helix</keyword>
<feature type="transmembrane region" description="Helical" evidence="7">
    <location>
        <begin position="184"/>
        <end position="205"/>
    </location>
</feature>
<keyword evidence="4 7" id="KW-0812">Transmembrane</keyword>
<proteinExistence type="inferred from homology"/>
<comment type="similarity">
    <text evidence="2">Belongs to the SLC29A/ENT transporter (TC 2.A.57) family.</text>
</comment>
<dbReference type="Proteomes" id="UP000426265">
    <property type="component" value="Unassembled WGS sequence"/>
</dbReference>
<dbReference type="SUPFAM" id="SSF103473">
    <property type="entry name" value="MFS general substrate transporter"/>
    <property type="match status" value="1"/>
</dbReference>
<feature type="transmembrane region" description="Helical" evidence="7">
    <location>
        <begin position="258"/>
        <end position="284"/>
    </location>
</feature>
<accession>A0A654F6T2</accession>
<evidence type="ECO:0000256" key="1">
    <source>
        <dbReference type="ARBA" id="ARBA00004141"/>
    </source>
</evidence>
<dbReference type="ExpressionAtlas" id="A0A654F6T2">
    <property type="expression patterns" value="baseline and differential"/>
</dbReference>
<sequence>MDTSILAVTTNPKGKNYALAVCWLLGVGCLLAWNSMLTIVDYYAYLFPWYHPSRILTIIYQSFSIGALSVLVHKEARLNTRRRNLFGYSLFSLGSLAVLVLNLATSGRGGIGSFIGVCVISAAFGLADAHVYGGMIGDLSMMTPEFLQSFLAGLAASGALTSGLRLVIKAAFKNSRDGLRKGATLFFAMSASFELVCVLLYAYVFPRIPVVKYYRAKAIIQGSRTVWADLAAGGIQVQPITQDEEALRYDHRLNKGDLMLLYSDLAVTLFLVYLLTFSIFPGLLSEDTGKYSLGDWYALVLIAVFNVSDLVGRYVPMVKKLKMKSRKCLLITSLGRLLLIPAFNITGIYGSQGWMIFLMSVLGLSNGYLTVCVITSAPYDLLAPEQNALGNLLVLYICGGMFAGVACDWLWLVGKDW</sequence>
<gene>
    <name evidence="8" type="ORF">AN1_LOCUS12301</name>
</gene>
<feature type="transmembrane region" description="Helical" evidence="7">
    <location>
        <begin position="150"/>
        <end position="172"/>
    </location>
</feature>
<feature type="transmembrane region" description="Helical" evidence="7">
    <location>
        <begin position="389"/>
        <end position="412"/>
    </location>
</feature>
<dbReference type="Pfam" id="PF01733">
    <property type="entry name" value="Nucleoside_tran"/>
    <property type="match status" value="1"/>
</dbReference>
<feature type="transmembrane region" description="Helical" evidence="7">
    <location>
        <begin position="55"/>
        <end position="73"/>
    </location>
</feature>
<evidence type="ECO:0000313" key="9">
    <source>
        <dbReference type="Proteomes" id="UP000426265"/>
    </source>
</evidence>
<feature type="transmembrane region" description="Helical" evidence="7">
    <location>
        <begin position="21"/>
        <end position="43"/>
    </location>
</feature>
<dbReference type="GO" id="GO:0005337">
    <property type="term" value="F:nucleoside transmembrane transporter activity"/>
    <property type="evidence" value="ECO:0007669"/>
    <property type="project" value="InterPro"/>
</dbReference>
<reference evidence="8 9" key="1">
    <citation type="submission" date="2019-11" db="EMBL/GenBank/DDBJ databases">
        <authorList>
            <person name="Jiao W.-B."/>
            <person name="Schneeberger K."/>
        </authorList>
    </citation>
    <scope>NUCLEOTIDE SEQUENCE [LARGE SCALE GENOMIC DNA]</scope>
    <source>
        <strain evidence="9">cv. An-1</strain>
    </source>
</reference>
<evidence type="ECO:0000256" key="6">
    <source>
        <dbReference type="ARBA" id="ARBA00023136"/>
    </source>
</evidence>
<comment type="subcellular location">
    <subcellularLocation>
        <location evidence="1">Membrane</location>
        <topology evidence="1">Multi-pass membrane protein</topology>
    </subcellularLocation>
</comment>
<feature type="transmembrane region" description="Helical" evidence="7">
    <location>
        <begin position="85"/>
        <end position="104"/>
    </location>
</feature>
<feature type="transmembrane region" description="Helical" evidence="7">
    <location>
        <begin position="110"/>
        <end position="129"/>
    </location>
</feature>
<evidence type="ECO:0000256" key="2">
    <source>
        <dbReference type="ARBA" id="ARBA00007965"/>
    </source>
</evidence>
<dbReference type="PIRSF" id="PIRSF016379">
    <property type="entry name" value="ENT"/>
    <property type="match status" value="1"/>
</dbReference>
<dbReference type="PRINTS" id="PR01130">
    <property type="entry name" value="DERENTRNSPRT"/>
</dbReference>
<protein>
    <submittedName>
        <fullName evidence="8">Uncharacterized protein</fullName>
    </submittedName>
</protein>
<feature type="transmembrane region" description="Helical" evidence="7">
    <location>
        <begin position="328"/>
        <end position="349"/>
    </location>
</feature>
<evidence type="ECO:0000256" key="4">
    <source>
        <dbReference type="ARBA" id="ARBA00022692"/>
    </source>
</evidence>
<evidence type="ECO:0000256" key="7">
    <source>
        <dbReference type="SAM" id="Phobius"/>
    </source>
</evidence>
<organism evidence="8 9">
    <name type="scientific">Arabidopsis thaliana</name>
    <name type="common">Mouse-ear cress</name>
    <dbReference type="NCBI Taxonomy" id="3702"/>
    <lineage>
        <taxon>Eukaryota</taxon>
        <taxon>Viridiplantae</taxon>
        <taxon>Streptophyta</taxon>
        <taxon>Embryophyta</taxon>
        <taxon>Tracheophyta</taxon>
        <taxon>Spermatophyta</taxon>
        <taxon>Magnoliopsida</taxon>
        <taxon>eudicotyledons</taxon>
        <taxon>Gunneridae</taxon>
        <taxon>Pentapetalae</taxon>
        <taxon>rosids</taxon>
        <taxon>malvids</taxon>
        <taxon>Brassicales</taxon>
        <taxon>Brassicaceae</taxon>
        <taxon>Camelineae</taxon>
        <taxon>Arabidopsis</taxon>
    </lineage>
</organism>
<keyword evidence="6 7" id="KW-0472">Membrane</keyword>
<name>A0A654F6T2_ARATH</name>
<dbReference type="PANTHER" id="PTHR10332:SF30">
    <property type="entry name" value="EQUILIBRATIVE NUCLEOTIDE TRANSPORTER 2"/>
    <property type="match status" value="1"/>
</dbReference>
<evidence type="ECO:0000256" key="5">
    <source>
        <dbReference type="ARBA" id="ARBA00022989"/>
    </source>
</evidence>
<dbReference type="GO" id="GO:0016020">
    <property type="term" value="C:membrane"/>
    <property type="evidence" value="ECO:0007669"/>
    <property type="project" value="UniProtKB-SubCell"/>
</dbReference>
<feature type="transmembrane region" description="Helical" evidence="7">
    <location>
        <begin position="355"/>
        <end position="377"/>
    </location>
</feature>
<dbReference type="InterPro" id="IPR036259">
    <property type="entry name" value="MFS_trans_sf"/>
</dbReference>
<evidence type="ECO:0000256" key="3">
    <source>
        <dbReference type="ARBA" id="ARBA00022448"/>
    </source>
</evidence>
<feature type="transmembrane region" description="Helical" evidence="7">
    <location>
        <begin position="296"/>
        <end position="316"/>
    </location>
</feature>
<dbReference type="PANTHER" id="PTHR10332">
    <property type="entry name" value="EQUILIBRATIVE NUCLEOSIDE TRANSPORTER"/>
    <property type="match status" value="1"/>
</dbReference>
<dbReference type="InterPro" id="IPR002259">
    <property type="entry name" value="Eqnu_transpt"/>
</dbReference>